<protein>
    <submittedName>
        <fullName evidence="4">Uncharacterized protein</fullName>
    </submittedName>
</protein>
<reference evidence="4 5" key="1">
    <citation type="journal article" date="2018" name="J. Allergy Clin. Immunol.">
        <title>High-quality assembly of Dermatophagoides pteronyssinus genome and transcriptome reveals a wide range of novel allergens.</title>
        <authorList>
            <person name="Liu X.Y."/>
            <person name="Yang K.Y."/>
            <person name="Wang M.Q."/>
            <person name="Kwok J.S."/>
            <person name="Zeng X."/>
            <person name="Yang Z."/>
            <person name="Xiao X.J."/>
            <person name="Lau C.P."/>
            <person name="Li Y."/>
            <person name="Huang Z.M."/>
            <person name="Ba J.G."/>
            <person name="Yim A.K."/>
            <person name="Ouyang C.Y."/>
            <person name="Ngai S.M."/>
            <person name="Chan T.F."/>
            <person name="Leung E.L."/>
            <person name="Liu L."/>
            <person name="Liu Z.G."/>
            <person name="Tsui S.K."/>
        </authorList>
    </citation>
    <scope>NUCLEOTIDE SEQUENCE [LARGE SCALE GENOMIC DNA]</scope>
    <source>
        <strain evidence="4">Derp</strain>
    </source>
</reference>
<accession>A0ABQ8IXS4</accession>
<feature type="compositionally biased region" description="Basic residues" evidence="1">
    <location>
        <begin position="219"/>
        <end position="233"/>
    </location>
</feature>
<dbReference type="EMBL" id="NJHN03000104">
    <property type="protein sequence ID" value="KAH9414900.1"/>
    <property type="molecule type" value="Genomic_DNA"/>
</dbReference>
<keyword evidence="2" id="KW-0812">Transmembrane</keyword>
<evidence type="ECO:0000256" key="2">
    <source>
        <dbReference type="SAM" id="Phobius"/>
    </source>
</evidence>
<organism evidence="4 5">
    <name type="scientific">Dermatophagoides pteronyssinus</name>
    <name type="common">European house dust mite</name>
    <dbReference type="NCBI Taxonomy" id="6956"/>
    <lineage>
        <taxon>Eukaryota</taxon>
        <taxon>Metazoa</taxon>
        <taxon>Ecdysozoa</taxon>
        <taxon>Arthropoda</taxon>
        <taxon>Chelicerata</taxon>
        <taxon>Arachnida</taxon>
        <taxon>Acari</taxon>
        <taxon>Acariformes</taxon>
        <taxon>Sarcoptiformes</taxon>
        <taxon>Astigmata</taxon>
        <taxon>Psoroptidia</taxon>
        <taxon>Analgoidea</taxon>
        <taxon>Pyroglyphidae</taxon>
        <taxon>Dermatophagoidinae</taxon>
        <taxon>Dermatophagoides</taxon>
    </lineage>
</organism>
<name>A0ABQ8IXS4_DERPT</name>
<dbReference type="Proteomes" id="UP000887458">
    <property type="component" value="Unassembled WGS sequence"/>
</dbReference>
<keyword evidence="2" id="KW-1133">Transmembrane helix</keyword>
<proteinExistence type="predicted"/>
<keyword evidence="2" id="KW-0472">Membrane</keyword>
<sequence>MLMKIVINFHLLLQLIDAIVIVEPTTTTTTNHNHKHVTNNNDNQFKLIPKMIDNFTTSTTANNHLSTSKRLVEKHHDNQVNTIVTVSNFTAKNNHTTDKNDDDGIEHFIHFNQYMGWISIIYMAIIALVYIVSRLDVIKEIFKGNFDQFRPLNLIVDEDSFEQQQREEQEQQLRSIDTLTSGSSIQQRRNRSSSNGSLRAVSSNDNNNNHQNNKDNKNNKNHHRRSSNRKNRFIGKMNVIPDGVTEFIQKITTNF</sequence>
<keyword evidence="5" id="KW-1185">Reference proteome</keyword>
<evidence type="ECO:0000256" key="1">
    <source>
        <dbReference type="SAM" id="MobiDB-lite"/>
    </source>
</evidence>
<evidence type="ECO:0000256" key="3">
    <source>
        <dbReference type="SAM" id="SignalP"/>
    </source>
</evidence>
<reference evidence="4 5" key="2">
    <citation type="journal article" date="2022" name="Mol. Biol. Evol.">
        <title>Comparative Genomics Reveals Insights into the Divergent Evolution of Astigmatic Mites and Household Pest Adaptations.</title>
        <authorList>
            <person name="Xiong Q."/>
            <person name="Wan A.T."/>
            <person name="Liu X."/>
            <person name="Fung C.S."/>
            <person name="Xiao X."/>
            <person name="Malainual N."/>
            <person name="Hou J."/>
            <person name="Wang L."/>
            <person name="Wang M."/>
            <person name="Yang K.Y."/>
            <person name="Cui Y."/>
            <person name="Leung E.L."/>
            <person name="Nong W."/>
            <person name="Shin S.K."/>
            <person name="Au S.W."/>
            <person name="Jeong K.Y."/>
            <person name="Chew F.T."/>
            <person name="Hui J.H."/>
            <person name="Leung T.F."/>
            <person name="Tungtrongchitr A."/>
            <person name="Zhong N."/>
            <person name="Liu Z."/>
            <person name="Tsui S.K."/>
        </authorList>
    </citation>
    <scope>NUCLEOTIDE SEQUENCE [LARGE SCALE GENOMIC DNA]</scope>
    <source>
        <strain evidence="4">Derp</strain>
    </source>
</reference>
<gene>
    <name evidence="4" type="ORF">DERP_012490</name>
</gene>
<feature type="transmembrane region" description="Helical" evidence="2">
    <location>
        <begin position="114"/>
        <end position="133"/>
    </location>
</feature>
<feature type="compositionally biased region" description="Low complexity" evidence="1">
    <location>
        <begin position="181"/>
        <end position="211"/>
    </location>
</feature>
<feature type="region of interest" description="Disordered" evidence="1">
    <location>
        <begin position="163"/>
        <end position="237"/>
    </location>
</feature>
<keyword evidence="3" id="KW-0732">Signal</keyword>
<feature type="chain" id="PRO_5047127166" evidence="3">
    <location>
        <begin position="19"/>
        <end position="255"/>
    </location>
</feature>
<evidence type="ECO:0000313" key="5">
    <source>
        <dbReference type="Proteomes" id="UP000887458"/>
    </source>
</evidence>
<evidence type="ECO:0000313" key="4">
    <source>
        <dbReference type="EMBL" id="KAH9414900.1"/>
    </source>
</evidence>
<feature type="signal peptide" evidence="3">
    <location>
        <begin position="1"/>
        <end position="18"/>
    </location>
</feature>
<comment type="caution">
    <text evidence="4">The sequence shown here is derived from an EMBL/GenBank/DDBJ whole genome shotgun (WGS) entry which is preliminary data.</text>
</comment>